<dbReference type="AlphaFoldDB" id="A0ABD0ANQ5"/>
<comment type="caution">
    <text evidence="1">The sequence shown here is derived from an EMBL/GenBank/DDBJ whole genome shotgun (WGS) entry which is preliminary data.</text>
</comment>
<accession>A0ABD0ANQ5</accession>
<proteinExistence type="predicted"/>
<dbReference type="Proteomes" id="UP000653631">
    <property type="component" value="Unassembled WGS sequence"/>
</dbReference>
<evidence type="ECO:0000313" key="1">
    <source>
        <dbReference type="EMBL" id="GIC72120.1"/>
    </source>
</evidence>
<organism evidence="1 2">
    <name type="scientific">Limosilactobacillus fermentum</name>
    <name type="common">Lactobacillus fermentum</name>
    <dbReference type="NCBI Taxonomy" id="1613"/>
    <lineage>
        <taxon>Bacteria</taxon>
        <taxon>Bacillati</taxon>
        <taxon>Bacillota</taxon>
        <taxon>Bacilli</taxon>
        <taxon>Lactobacillales</taxon>
        <taxon>Lactobacillaceae</taxon>
        <taxon>Limosilactobacillus</taxon>
    </lineage>
</organism>
<name>A0ABD0ANQ5_LIMFE</name>
<gene>
    <name evidence="1" type="ORF">LF01B1_11350</name>
</gene>
<reference evidence="1 2" key="1">
    <citation type="submission" date="2021-01" db="EMBL/GenBank/DDBJ databases">
        <title>Development of a method for detection of lactic acid bacteria that cause putrefactive shochu mash.</title>
        <authorList>
            <person name="Takashita H."/>
            <person name="Fujihara E."/>
            <person name="Takayama K."/>
            <person name="Yamamoto H."/>
            <person name="Mizutani M."/>
            <person name="Kajiwara Y."/>
        </authorList>
    </citation>
    <scope>NUCLEOTIDE SEQUENCE [LARGE SCALE GENOMIC DNA]</scope>
    <source>
        <strain evidence="1 2">01-B1</strain>
    </source>
</reference>
<dbReference type="EMBL" id="BOLH01000009">
    <property type="protein sequence ID" value="GIC72120.1"/>
    <property type="molecule type" value="Genomic_DNA"/>
</dbReference>
<protein>
    <recommendedName>
        <fullName evidence="3">TetR family transcriptional regulator</fullName>
    </recommendedName>
</protein>
<dbReference type="InterPro" id="IPR009057">
    <property type="entry name" value="Homeodomain-like_sf"/>
</dbReference>
<evidence type="ECO:0000313" key="2">
    <source>
        <dbReference type="Proteomes" id="UP000653631"/>
    </source>
</evidence>
<sequence>MNLNGTKDLRVQKTITAIYQAFEELILITGYEKITVAELARRA</sequence>
<dbReference type="Gene3D" id="1.10.357.10">
    <property type="entry name" value="Tetracycline Repressor, domain 2"/>
    <property type="match status" value="1"/>
</dbReference>
<dbReference type="SUPFAM" id="SSF46689">
    <property type="entry name" value="Homeodomain-like"/>
    <property type="match status" value="1"/>
</dbReference>
<dbReference type="RefSeq" id="WP_258362839.1">
    <property type="nucleotide sequence ID" value="NZ_BOLH01000009.1"/>
</dbReference>
<evidence type="ECO:0008006" key="3">
    <source>
        <dbReference type="Google" id="ProtNLM"/>
    </source>
</evidence>